<dbReference type="InterPro" id="IPR019196">
    <property type="entry name" value="ABC_transp_unknown"/>
</dbReference>
<keyword evidence="1" id="KW-1133">Transmembrane helix</keyword>
<dbReference type="Proteomes" id="UP000183071">
    <property type="component" value="Unassembled WGS sequence"/>
</dbReference>
<dbReference type="InterPro" id="IPR019863">
    <property type="entry name" value="Motility-assoc_ABC-rel_GldG"/>
</dbReference>
<feature type="transmembrane region" description="Helical" evidence="1">
    <location>
        <begin position="517"/>
        <end position="540"/>
    </location>
</feature>
<reference evidence="5 7" key="2">
    <citation type="submission" date="2016-10" db="EMBL/GenBank/DDBJ databases">
        <authorList>
            <person name="Varghese N."/>
            <person name="Submissions S."/>
        </authorList>
    </citation>
    <scope>NUCLEOTIDE SEQUENCE [LARGE SCALE GENOMIC DNA]</scope>
    <source>
        <strain evidence="5 7">DSW-5</strain>
    </source>
</reference>
<dbReference type="EMBL" id="FNUE01000001">
    <property type="protein sequence ID" value="SEE26601.1"/>
    <property type="molecule type" value="Genomic_DNA"/>
</dbReference>
<keyword evidence="1" id="KW-0472">Membrane</keyword>
<protein>
    <submittedName>
        <fullName evidence="4">Gliding motility protein GldG</fullName>
    </submittedName>
    <submittedName>
        <fullName evidence="5">Protein involved in gliding motility GldG</fullName>
    </submittedName>
</protein>
<evidence type="ECO:0000313" key="4">
    <source>
        <dbReference type="EMBL" id="KOY50764.1"/>
    </source>
</evidence>
<dbReference type="AlphaFoldDB" id="A0A0N0CES5"/>
<gene>
    <name evidence="4" type="ORF">I602_324</name>
    <name evidence="5" type="ORF">SAMN05444353_1460</name>
</gene>
<feature type="domain" description="DUF7088" evidence="3">
    <location>
        <begin position="33"/>
        <end position="132"/>
    </location>
</feature>
<name>A0A0N0CES5_9FLAO</name>
<dbReference type="RefSeq" id="WP_053973032.1">
    <property type="nucleotide sequence ID" value="NZ_FNUE01000001.1"/>
</dbReference>
<evidence type="ECO:0000259" key="2">
    <source>
        <dbReference type="Pfam" id="PF09822"/>
    </source>
</evidence>
<dbReference type="PATRIC" id="fig|1300348.6.peg.325"/>
<evidence type="ECO:0000313" key="7">
    <source>
        <dbReference type="Proteomes" id="UP000183071"/>
    </source>
</evidence>
<accession>A0A0N0CES5</accession>
<evidence type="ECO:0000313" key="5">
    <source>
        <dbReference type="EMBL" id="SEE26601.1"/>
    </source>
</evidence>
<evidence type="ECO:0000256" key="1">
    <source>
        <dbReference type="SAM" id="Phobius"/>
    </source>
</evidence>
<proteinExistence type="predicted"/>
<dbReference type="STRING" id="1300348.I602_324"/>
<organism evidence="4 6">
    <name type="scientific">Polaribacter dokdonensis DSW-5</name>
    <dbReference type="NCBI Taxonomy" id="1300348"/>
    <lineage>
        <taxon>Bacteria</taxon>
        <taxon>Pseudomonadati</taxon>
        <taxon>Bacteroidota</taxon>
        <taxon>Flavobacteriia</taxon>
        <taxon>Flavobacteriales</taxon>
        <taxon>Flavobacteriaceae</taxon>
    </lineage>
</organism>
<dbReference type="EMBL" id="LGBR01000001">
    <property type="protein sequence ID" value="KOY50764.1"/>
    <property type="molecule type" value="Genomic_DNA"/>
</dbReference>
<keyword evidence="7" id="KW-1185">Reference proteome</keyword>
<dbReference type="NCBIfam" id="TIGR03521">
    <property type="entry name" value="GldG"/>
    <property type="match status" value="1"/>
</dbReference>
<dbReference type="InterPro" id="IPR055396">
    <property type="entry name" value="DUF7088"/>
</dbReference>
<dbReference type="Pfam" id="PF23357">
    <property type="entry name" value="DUF7088"/>
    <property type="match status" value="1"/>
</dbReference>
<dbReference type="Proteomes" id="UP000037716">
    <property type="component" value="Unassembled WGS sequence"/>
</dbReference>
<evidence type="ECO:0000259" key="3">
    <source>
        <dbReference type="Pfam" id="PF23357"/>
    </source>
</evidence>
<comment type="caution">
    <text evidence="4">The sequence shown here is derived from an EMBL/GenBank/DDBJ whole genome shotgun (WGS) entry which is preliminary data.</text>
</comment>
<sequence>MNKNIKYIAVLFLGLIILNVANQSFYKRFDLTADKRYTLSETTKAILSEVKEPLFITVYLEGDFPSEFKRLQIETRQFLEELAAENSQIKIHFENPDYQRETLIKKGMMPSQLTVEEDGKLSEAIIFPWAELNFDNKTKVVSLLPTVIVASQEEQLQKAIENLEYSFLSATNSILKEKQKNVVLLTGNGQLQDIYQYSFLSEVSKKYRLTKFPLDSVASNPQQTLQDLISIDLAIITKPTQKFTEAEKFTLDQYITNGGKTLWMLDNVQADQDSLLATGKMLAYPRDLNLTDLLFSYGVRINSTLVKDLYAAQIALATGNVGNQTQYQNLDWFYHPLVSGNPYHPITKNVGNVRLQFANQIDTLKNDIKKIPLLVSSPLTRKVGTPSIIELQSIAEEPKEEDYAAGNQLFAVLLEGNFKSAYKNRVKPFKTNLFQGSTANNKMIVISDGDIAKNQILKGQPTDLSRDKWTNQEFGNKDFLMNAVDYLLDDSGLINLRNKTLKINTLDKQKAYKERTYWQFLNIVLPLVILAVFGVVFNYLRKRKYA</sequence>
<dbReference type="OrthoDB" id="9777219at2"/>
<feature type="domain" description="ABC-type uncharacterised transport system" evidence="2">
    <location>
        <begin position="179"/>
        <end position="483"/>
    </location>
</feature>
<reference evidence="4 6" key="1">
    <citation type="submission" date="2015-07" db="EMBL/GenBank/DDBJ databases">
        <title>Genome of Polaribacter dokdonenesis DSW-5, isolated from seawater off Dokdo in Korea.</title>
        <authorList>
            <person name="Yoon K."/>
            <person name="Song J.Y."/>
            <person name="Kim J.F."/>
        </authorList>
    </citation>
    <scope>NUCLEOTIDE SEQUENCE [LARGE SCALE GENOMIC DNA]</scope>
    <source>
        <strain evidence="4 6">DSW-5</strain>
    </source>
</reference>
<dbReference type="Pfam" id="PF09822">
    <property type="entry name" value="ABC_transp_aux"/>
    <property type="match status" value="1"/>
</dbReference>
<evidence type="ECO:0000313" key="6">
    <source>
        <dbReference type="Proteomes" id="UP000037716"/>
    </source>
</evidence>
<keyword evidence="1" id="KW-0812">Transmembrane</keyword>